<evidence type="ECO:0000259" key="4">
    <source>
        <dbReference type="Pfam" id="PF09718"/>
    </source>
</evidence>
<dbReference type="Proteomes" id="UP000284767">
    <property type="component" value="Unassembled WGS sequence"/>
</dbReference>
<dbReference type="RefSeq" id="WP_124097196.1">
    <property type="nucleotide sequence ID" value="NZ_NSNE01000037.1"/>
</dbReference>
<feature type="coiled-coil region" evidence="1">
    <location>
        <begin position="594"/>
        <end position="621"/>
    </location>
</feature>
<keyword evidence="1" id="KW-0175">Coiled coil</keyword>
<dbReference type="NCBIfam" id="TIGR01541">
    <property type="entry name" value="tape_meas_lam_C"/>
    <property type="match status" value="1"/>
</dbReference>
<reference evidence="5 6" key="1">
    <citation type="submission" date="2017-08" db="EMBL/GenBank/DDBJ databases">
        <authorList>
            <person name="Feschi L."/>
            <person name="Jeukens J."/>
            <person name="Emond-Rheault J.-G."/>
            <person name="Kukavica-Ibrulj I."/>
            <person name="Boyle B."/>
            <person name="Levesque R.C."/>
        </authorList>
    </citation>
    <scope>NUCLEOTIDE SEQUENCE [LARGE SCALE GENOMIC DNA]</scope>
    <source>
        <strain evidence="5 6">PA-W36</strain>
    </source>
</reference>
<name>A0A7M2ZK85_PSEAI</name>
<protein>
    <submittedName>
        <fullName evidence="5">Phage tail tape measure protein</fullName>
    </submittedName>
</protein>
<dbReference type="InterPro" id="IPR009628">
    <property type="entry name" value="Phage_tape_measure_N"/>
</dbReference>
<feature type="compositionally biased region" description="Polar residues" evidence="2">
    <location>
        <begin position="156"/>
        <end position="165"/>
    </location>
</feature>
<feature type="region of interest" description="Disordered" evidence="2">
    <location>
        <begin position="153"/>
        <end position="175"/>
    </location>
</feature>
<accession>A0A7M2ZK85</accession>
<gene>
    <name evidence="5" type="ORF">IPC1295_32660</name>
</gene>
<feature type="domain" description="Bacteriophage tail tape measure C-terminal" evidence="4">
    <location>
        <begin position="884"/>
        <end position="958"/>
    </location>
</feature>
<organism evidence="5 6">
    <name type="scientific">Pseudomonas aeruginosa</name>
    <dbReference type="NCBI Taxonomy" id="287"/>
    <lineage>
        <taxon>Bacteria</taxon>
        <taxon>Pseudomonadati</taxon>
        <taxon>Pseudomonadota</taxon>
        <taxon>Gammaproteobacteria</taxon>
        <taxon>Pseudomonadales</taxon>
        <taxon>Pseudomonadaceae</taxon>
        <taxon>Pseudomonas</taxon>
    </lineage>
</organism>
<feature type="domain" description="Bacteriophage tail tape measure N-terminal" evidence="3">
    <location>
        <begin position="359"/>
        <end position="496"/>
    </location>
</feature>
<evidence type="ECO:0000313" key="6">
    <source>
        <dbReference type="Proteomes" id="UP000284767"/>
    </source>
</evidence>
<sequence length="1108" mass="118187">MAEESRLSIIIDSRGAEKNATSLSDALDRVERSGDEAAGSTSRLSEVTVRLGSNMSKAAAATVASLSRIERATESTSSQMTALVSRAVALENAMSSVGQGIGRLDTGITQSNAQLAQLNTQMSHLVSTFSTFSQGQSAINAQLSRIAANMSRAADETQNLDQSTSRAGRGAREAASDLDAERAGLARLLGQINPTVAALERLDDMQAKLQRYKKLGIVESDTLVEYSKRLETLRQDIGRTSESMGRLGVSSGQTANAIRMLPAQLTDVFTQLAGGQSLMMVLIQQGGQIKDSFGGLGNMFATLEDSISNLFRRRPLQDAAEDSQALTESLSDSVEQSKNLKEGLDGAKSVVASSSWSGATVLAAGALTAAIAGLAYAYYDAYSSEQEFTKALYAGNGTIGLTVTQLQQLASETAAVTGSYGEAEDAFKALAAQSNLSATQLKNFGSAAAAMAQYTNANVVDLAKGFADLGTNATTAAQKASQQFGLVSAAQYDVIRALDAQGEHQRALDVLSEELNRNALSRMDQYQAAQSDLEQGWDNIKSAISEAYAAVKSELFPNAAKQIEIIQRQIDYINAHPVLSAFTYAGGGSREEVLAGLEAQKKALQDNLTQQEANAKSQADLSKAEQEYISVTKALDDQLANVSPASRRADAIKKLNEQFLKLMETSEKTGNKNPLLAGVEYDGRSFSGGAYDRLLKGINDKIKDPRTPKTRGQNAGVREADNTASRLLAQYDPAGQAVRTLTKEETQLQLALSRGKITREEYSKALAQASLNYAAAIKGAQGLTAAEQYQAQLERQLLLQREQYAAQAAAVGMGGLEAERYQQRIQLEQQSNDRVLQLQTELAQATTEKQRQELQAQIDLEREYLPKRIQAQKEGYQQMDKARQDWLAGAASGARTWFEQIDDTASQTRSAMMRGLDGLNDELHTFVTTGKASFRSLTTSVLSDLARIAQNKFITSLISSMSGSSNGVISAIGSYFTANAKGGVYSSPSLSAFSNGVYNSPQFFAFAKGAGVFGEAGPEAIMPLTRAADGSLGVRAIGSGGAKSAGGNTFQINTNVTVTAGTTSQSVTSDTNDNYAMQLSKMIADVARGVIAQESQPGGIIWRMQNGR</sequence>
<dbReference type="Pfam" id="PF09718">
    <property type="entry name" value="Tape_meas_lam_C"/>
    <property type="match status" value="1"/>
</dbReference>
<proteinExistence type="predicted"/>
<dbReference type="Pfam" id="PF06791">
    <property type="entry name" value="TMP_2"/>
    <property type="match status" value="2"/>
</dbReference>
<feature type="domain" description="Bacteriophage tail tape measure N-terminal" evidence="3">
    <location>
        <begin position="243"/>
        <end position="312"/>
    </location>
</feature>
<evidence type="ECO:0000313" key="5">
    <source>
        <dbReference type="EMBL" id="RPM02762.1"/>
    </source>
</evidence>
<dbReference type="InterPro" id="IPR006431">
    <property type="entry name" value="Phage_tape_meas_C"/>
</dbReference>
<evidence type="ECO:0000256" key="1">
    <source>
        <dbReference type="SAM" id="Coils"/>
    </source>
</evidence>
<dbReference type="EMBL" id="NSNE01000037">
    <property type="protein sequence ID" value="RPM02762.1"/>
    <property type="molecule type" value="Genomic_DNA"/>
</dbReference>
<comment type="caution">
    <text evidence="5">The sequence shown here is derived from an EMBL/GenBank/DDBJ whole genome shotgun (WGS) entry which is preliminary data.</text>
</comment>
<feature type="coiled-coil region" evidence="1">
    <location>
        <begin position="828"/>
        <end position="855"/>
    </location>
</feature>
<dbReference type="AlphaFoldDB" id="A0A7M2ZK85"/>
<evidence type="ECO:0000259" key="3">
    <source>
        <dbReference type="Pfam" id="PF06791"/>
    </source>
</evidence>
<reference evidence="5 6" key="2">
    <citation type="submission" date="2019-01" db="EMBL/GenBank/DDBJ databases">
        <title>The Pseudomonas aeruginosa pan-genome provides new insights on its population structure, horizontal gene transfer and pathogenicity.</title>
        <authorList>
            <person name="Freschi L."/>
            <person name="Vincent A.T."/>
            <person name="Jeukens J."/>
            <person name="Emond-Rheault J.-G."/>
            <person name="Kukavica-Ibrulj I."/>
            <person name="Dupont M.-J."/>
            <person name="Charette S.J."/>
            <person name="Boyle B."/>
            <person name="Levesque R.C."/>
        </authorList>
    </citation>
    <scope>NUCLEOTIDE SEQUENCE [LARGE SCALE GENOMIC DNA]</scope>
    <source>
        <strain evidence="5 6">PA-W36</strain>
    </source>
</reference>
<evidence type="ECO:0000256" key="2">
    <source>
        <dbReference type="SAM" id="MobiDB-lite"/>
    </source>
</evidence>